<sequence length="203" mass="23255">MCCNLNSNRESSKEMLLFNDVGLPPELLDLCIGYAVSLDLFDQYPRDGGSYPLCQWLYETYLSSDPPLHLVDLSFDSFRYAYIRFRIVKIRERYLRKKKSLQVKIKRDVREVFVRILPERYDPHPLDLQPLQPIEALLGSGVTSASSMASENGRSGSTCTLIFHGSKYACLIKKILKIVLFNLLKNLDQNNFGLIITTLILTI</sequence>
<accession>A0A8S9IGG0</accession>
<evidence type="ECO:0000313" key="2">
    <source>
        <dbReference type="Proteomes" id="UP000712281"/>
    </source>
</evidence>
<gene>
    <name evidence="1" type="ORF">F2Q68_00027037</name>
</gene>
<proteinExistence type="predicted"/>
<dbReference type="AlphaFoldDB" id="A0A8S9IGG0"/>
<reference evidence="1" key="1">
    <citation type="submission" date="2019-12" db="EMBL/GenBank/DDBJ databases">
        <title>Genome sequencing and annotation of Brassica cretica.</title>
        <authorList>
            <person name="Studholme D.J."/>
            <person name="Sarris P.F."/>
        </authorList>
    </citation>
    <scope>NUCLEOTIDE SEQUENCE</scope>
    <source>
        <strain evidence="1">PFS-001/15</strain>
        <tissue evidence="1">Leaf</tissue>
    </source>
</reference>
<name>A0A8S9IGG0_BRACR</name>
<comment type="caution">
    <text evidence="1">The sequence shown here is derived from an EMBL/GenBank/DDBJ whole genome shotgun (WGS) entry which is preliminary data.</text>
</comment>
<dbReference type="EMBL" id="QGKW02001911">
    <property type="protein sequence ID" value="KAF2568888.1"/>
    <property type="molecule type" value="Genomic_DNA"/>
</dbReference>
<evidence type="ECO:0000313" key="1">
    <source>
        <dbReference type="EMBL" id="KAF2568888.1"/>
    </source>
</evidence>
<protein>
    <submittedName>
        <fullName evidence="1">Uncharacterized protein</fullName>
    </submittedName>
</protein>
<dbReference type="Proteomes" id="UP000712281">
    <property type="component" value="Unassembled WGS sequence"/>
</dbReference>
<organism evidence="1 2">
    <name type="scientific">Brassica cretica</name>
    <name type="common">Mustard</name>
    <dbReference type="NCBI Taxonomy" id="69181"/>
    <lineage>
        <taxon>Eukaryota</taxon>
        <taxon>Viridiplantae</taxon>
        <taxon>Streptophyta</taxon>
        <taxon>Embryophyta</taxon>
        <taxon>Tracheophyta</taxon>
        <taxon>Spermatophyta</taxon>
        <taxon>Magnoliopsida</taxon>
        <taxon>eudicotyledons</taxon>
        <taxon>Gunneridae</taxon>
        <taxon>Pentapetalae</taxon>
        <taxon>rosids</taxon>
        <taxon>malvids</taxon>
        <taxon>Brassicales</taxon>
        <taxon>Brassicaceae</taxon>
        <taxon>Brassiceae</taxon>
        <taxon>Brassica</taxon>
    </lineage>
</organism>